<reference evidence="3" key="1">
    <citation type="submission" date="2017-02" db="UniProtKB">
        <authorList>
            <consortium name="WormBaseParasite"/>
        </authorList>
    </citation>
    <scope>IDENTIFICATION</scope>
</reference>
<name>A0A0R3X0R3_HYDTA</name>
<protein>
    <submittedName>
        <fullName evidence="3">Intu_longin_1 domain-containing protein</fullName>
    </submittedName>
</protein>
<organism evidence="3">
    <name type="scientific">Hydatigena taeniaeformis</name>
    <name type="common">Feline tapeworm</name>
    <name type="synonym">Taenia taeniaeformis</name>
    <dbReference type="NCBI Taxonomy" id="6205"/>
    <lineage>
        <taxon>Eukaryota</taxon>
        <taxon>Metazoa</taxon>
        <taxon>Spiralia</taxon>
        <taxon>Lophotrochozoa</taxon>
        <taxon>Platyhelminthes</taxon>
        <taxon>Cestoda</taxon>
        <taxon>Eucestoda</taxon>
        <taxon>Cyclophyllidea</taxon>
        <taxon>Taeniidae</taxon>
        <taxon>Hydatigera</taxon>
    </lineage>
</organism>
<reference evidence="1 2" key="2">
    <citation type="submission" date="2018-11" db="EMBL/GenBank/DDBJ databases">
        <authorList>
            <consortium name="Pathogen Informatics"/>
        </authorList>
    </citation>
    <scope>NUCLEOTIDE SEQUENCE [LARGE SCALE GENOMIC DNA]</scope>
</reference>
<evidence type="ECO:0000313" key="3">
    <source>
        <dbReference type="WBParaSite" id="TTAC_0000674501-mRNA-1"/>
    </source>
</evidence>
<dbReference type="OrthoDB" id="5987731at2759"/>
<evidence type="ECO:0000313" key="2">
    <source>
        <dbReference type="Proteomes" id="UP000274429"/>
    </source>
</evidence>
<evidence type="ECO:0000313" key="1">
    <source>
        <dbReference type="EMBL" id="VDM30984.1"/>
    </source>
</evidence>
<accession>A0A0R3X0R3</accession>
<dbReference type="Proteomes" id="UP000274429">
    <property type="component" value="Unassembled WGS sequence"/>
</dbReference>
<dbReference type="WBParaSite" id="TTAC_0000674501-mRNA-1">
    <property type="protein sequence ID" value="TTAC_0000674501-mRNA-1"/>
    <property type="gene ID" value="TTAC_0000674501"/>
</dbReference>
<dbReference type="AlphaFoldDB" id="A0A0R3X0R3"/>
<proteinExistence type="predicted"/>
<dbReference type="STRING" id="6205.A0A0R3X0R3"/>
<gene>
    <name evidence="1" type="ORF">TTAC_LOCUS6730</name>
</gene>
<dbReference type="EMBL" id="UYWX01020319">
    <property type="protein sequence ID" value="VDM30984.1"/>
    <property type="molecule type" value="Genomic_DNA"/>
</dbReference>
<keyword evidence="2" id="KW-1185">Reference proteome</keyword>
<sequence length="161" mass="18380">MESKAATSVDHENLFQIQSTRCKKTSESQFFIANGTAKQLSGSAFFFLRASDRDITPANIVEEVTLHFYDSQKGDFIETTQRLLQDVYLSAFQTDQNWGCLERSPELKTQLLNEFVDTTWRYLRILKQVQEGSGLHFLAVPSNEDEALIVSLKDDEDFKGI</sequence>